<reference evidence="2 3" key="1">
    <citation type="submission" date="2017-05" db="EMBL/GenBank/DDBJ databases">
        <title>Complete and WGS of Bordetella genogroups.</title>
        <authorList>
            <person name="Spilker T."/>
            <person name="LiPuma J."/>
        </authorList>
    </citation>
    <scope>NUCLEOTIDE SEQUENCE [LARGE SCALE GENOMIC DNA]</scope>
    <source>
        <strain evidence="2 3">AU7206</strain>
    </source>
</reference>
<dbReference type="AlphaFoldDB" id="A0A1W6ZAJ0"/>
<dbReference type="STRING" id="463040.CAL15_07165"/>
<dbReference type="Pfam" id="PF03401">
    <property type="entry name" value="TctC"/>
    <property type="match status" value="1"/>
</dbReference>
<evidence type="ECO:0000313" key="2">
    <source>
        <dbReference type="EMBL" id="ARP94180.1"/>
    </source>
</evidence>
<dbReference type="CDD" id="cd07012">
    <property type="entry name" value="PBP2_Bug_TTT"/>
    <property type="match status" value="1"/>
</dbReference>
<dbReference type="Gene3D" id="3.40.190.150">
    <property type="entry name" value="Bordetella uptake gene, domain 1"/>
    <property type="match status" value="1"/>
</dbReference>
<organism evidence="2 3">
    <name type="scientific">Bordetella genomosp. 13</name>
    <dbReference type="NCBI Taxonomy" id="463040"/>
    <lineage>
        <taxon>Bacteria</taxon>
        <taxon>Pseudomonadati</taxon>
        <taxon>Pseudomonadota</taxon>
        <taxon>Betaproteobacteria</taxon>
        <taxon>Burkholderiales</taxon>
        <taxon>Alcaligenaceae</taxon>
        <taxon>Bordetella</taxon>
    </lineage>
</organism>
<dbReference type="PANTHER" id="PTHR42928:SF5">
    <property type="entry name" value="BLR1237 PROTEIN"/>
    <property type="match status" value="1"/>
</dbReference>
<gene>
    <name evidence="2" type="ORF">CAL15_07165</name>
</gene>
<dbReference type="Proteomes" id="UP000194161">
    <property type="component" value="Chromosome"/>
</dbReference>
<sequence>MHRPQATINQLFNEETTMKRSIAASLTALACATVCLTTAAAADLGKGPITLVSPFPPGGGTDTLTRMVAAAVAADTGWDMVVENKPGAGGNLALDSVARAKPDGHTLVMAQTDNVVLNPWLYNKLSYDTFKDFKPVVLVAASPSVYVTMPKSPYRTIEDVEKAAKANPGRLSVGVPGVGSSGDLIGHLWRKEAGINFTAVPYRGWAQAYPDLSSGRIDIYNGSVATLLSQIKAGTVHALGVVGDQRSASLPDVPTFVDKGYKQIDQTIWWGLMAPGKTPDEVVRQLNEAVNKAISKPEFVAKLRDAGYQALGGTPAEFGRRYKQDYDAFGAVITQAGIEKQ</sequence>
<dbReference type="PANTHER" id="PTHR42928">
    <property type="entry name" value="TRICARBOXYLATE-BINDING PROTEIN"/>
    <property type="match status" value="1"/>
</dbReference>
<dbReference type="PIRSF" id="PIRSF017082">
    <property type="entry name" value="YflP"/>
    <property type="match status" value="1"/>
</dbReference>
<dbReference type="SUPFAM" id="SSF53850">
    <property type="entry name" value="Periplasmic binding protein-like II"/>
    <property type="match status" value="1"/>
</dbReference>
<evidence type="ECO:0000313" key="3">
    <source>
        <dbReference type="Proteomes" id="UP000194161"/>
    </source>
</evidence>
<name>A0A1W6ZAJ0_9BORD</name>
<keyword evidence="3" id="KW-1185">Reference proteome</keyword>
<dbReference type="OrthoDB" id="8678477at2"/>
<evidence type="ECO:0000256" key="1">
    <source>
        <dbReference type="ARBA" id="ARBA00006987"/>
    </source>
</evidence>
<dbReference type="Gene3D" id="3.40.190.10">
    <property type="entry name" value="Periplasmic binding protein-like II"/>
    <property type="match status" value="1"/>
</dbReference>
<dbReference type="InterPro" id="IPR042100">
    <property type="entry name" value="Bug_dom1"/>
</dbReference>
<dbReference type="PROSITE" id="PS51257">
    <property type="entry name" value="PROKAR_LIPOPROTEIN"/>
    <property type="match status" value="1"/>
</dbReference>
<dbReference type="InterPro" id="IPR005064">
    <property type="entry name" value="BUG"/>
</dbReference>
<accession>A0A1W6ZAJ0</accession>
<dbReference type="EMBL" id="CP021111">
    <property type="protein sequence ID" value="ARP94180.1"/>
    <property type="molecule type" value="Genomic_DNA"/>
</dbReference>
<proteinExistence type="inferred from homology"/>
<dbReference type="KEGG" id="bgm:CAL15_07165"/>
<protein>
    <submittedName>
        <fullName evidence="2">LacI family transcriptional regulator</fullName>
    </submittedName>
</protein>
<comment type="similarity">
    <text evidence="1">Belongs to the UPF0065 (bug) family.</text>
</comment>